<comment type="caution">
    <text evidence="2">The sequence shown here is derived from an EMBL/GenBank/DDBJ whole genome shotgun (WGS) entry which is preliminary data.</text>
</comment>
<protein>
    <submittedName>
        <fullName evidence="2">Uncharacterized protein</fullName>
    </submittedName>
</protein>
<evidence type="ECO:0000313" key="2">
    <source>
        <dbReference type="EMBL" id="KAH3728419.1"/>
    </source>
</evidence>
<dbReference type="EMBL" id="JAIWYP010000012">
    <property type="protein sequence ID" value="KAH3728419.1"/>
    <property type="molecule type" value="Genomic_DNA"/>
</dbReference>
<reference evidence="2" key="1">
    <citation type="journal article" date="2019" name="bioRxiv">
        <title>The Genome of the Zebra Mussel, Dreissena polymorpha: A Resource for Invasive Species Research.</title>
        <authorList>
            <person name="McCartney M.A."/>
            <person name="Auch B."/>
            <person name="Kono T."/>
            <person name="Mallez S."/>
            <person name="Zhang Y."/>
            <person name="Obille A."/>
            <person name="Becker A."/>
            <person name="Abrahante J.E."/>
            <person name="Garbe J."/>
            <person name="Badalamenti J.P."/>
            <person name="Herman A."/>
            <person name="Mangelson H."/>
            <person name="Liachko I."/>
            <person name="Sullivan S."/>
            <person name="Sone E.D."/>
            <person name="Koren S."/>
            <person name="Silverstein K.A.T."/>
            <person name="Beckman K.B."/>
            <person name="Gohl D.M."/>
        </authorList>
    </citation>
    <scope>NUCLEOTIDE SEQUENCE</scope>
    <source>
        <strain evidence="2">Duluth1</strain>
        <tissue evidence="2">Whole animal</tissue>
    </source>
</reference>
<dbReference type="AlphaFoldDB" id="A0A9D4CN21"/>
<keyword evidence="1" id="KW-0472">Membrane</keyword>
<organism evidence="2 3">
    <name type="scientific">Dreissena polymorpha</name>
    <name type="common">Zebra mussel</name>
    <name type="synonym">Mytilus polymorpha</name>
    <dbReference type="NCBI Taxonomy" id="45954"/>
    <lineage>
        <taxon>Eukaryota</taxon>
        <taxon>Metazoa</taxon>
        <taxon>Spiralia</taxon>
        <taxon>Lophotrochozoa</taxon>
        <taxon>Mollusca</taxon>
        <taxon>Bivalvia</taxon>
        <taxon>Autobranchia</taxon>
        <taxon>Heteroconchia</taxon>
        <taxon>Euheterodonta</taxon>
        <taxon>Imparidentia</taxon>
        <taxon>Neoheterodontei</taxon>
        <taxon>Myida</taxon>
        <taxon>Dreissenoidea</taxon>
        <taxon>Dreissenidae</taxon>
        <taxon>Dreissena</taxon>
    </lineage>
</organism>
<dbReference type="Proteomes" id="UP000828390">
    <property type="component" value="Unassembled WGS sequence"/>
</dbReference>
<keyword evidence="1" id="KW-0812">Transmembrane</keyword>
<feature type="transmembrane region" description="Helical" evidence="1">
    <location>
        <begin position="64"/>
        <end position="84"/>
    </location>
</feature>
<accession>A0A9D4CN21</accession>
<keyword evidence="1" id="KW-1133">Transmembrane helix</keyword>
<reference evidence="2" key="2">
    <citation type="submission" date="2020-11" db="EMBL/GenBank/DDBJ databases">
        <authorList>
            <person name="McCartney M.A."/>
            <person name="Auch B."/>
            <person name="Kono T."/>
            <person name="Mallez S."/>
            <person name="Becker A."/>
            <person name="Gohl D.M."/>
            <person name="Silverstein K.A.T."/>
            <person name="Koren S."/>
            <person name="Bechman K.B."/>
            <person name="Herman A."/>
            <person name="Abrahante J.E."/>
            <person name="Garbe J."/>
        </authorList>
    </citation>
    <scope>NUCLEOTIDE SEQUENCE</scope>
    <source>
        <strain evidence="2">Duluth1</strain>
        <tissue evidence="2">Whole animal</tissue>
    </source>
</reference>
<name>A0A9D4CN21_DREPO</name>
<evidence type="ECO:0000313" key="3">
    <source>
        <dbReference type="Proteomes" id="UP000828390"/>
    </source>
</evidence>
<evidence type="ECO:0000256" key="1">
    <source>
        <dbReference type="SAM" id="Phobius"/>
    </source>
</evidence>
<gene>
    <name evidence="2" type="ORF">DPMN_054375</name>
</gene>
<sequence length="189" mass="21889">MSHLPGKKNLFFTSKTATAPGSHVFQPNRFILKLDPNTITTNVLRKFNDYWANMMLLESSGSHVFQWTGAIHQLGFGIITTIILSKFHDRAKMRSASTPRSMFFLTRCIFQLGNDIIRTNVPTKFHYNWVKNANSRVFNVSQYAYKENCTTPLGNEFQQTRARIHQHILKLKNEELICRKHSPDIDTDK</sequence>
<keyword evidence="3" id="KW-1185">Reference proteome</keyword>
<proteinExistence type="predicted"/>